<gene>
    <name evidence="2" type="ORF">HPB48_001408</name>
</gene>
<comment type="caution">
    <text evidence="2">The sequence shown here is derived from an EMBL/GenBank/DDBJ whole genome shotgun (WGS) entry which is preliminary data.</text>
</comment>
<evidence type="ECO:0000256" key="1">
    <source>
        <dbReference type="SAM" id="MobiDB-lite"/>
    </source>
</evidence>
<dbReference type="EMBL" id="JABSTR010000009">
    <property type="protein sequence ID" value="KAH9378949.1"/>
    <property type="molecule type" value="Genomic_DNA"/>
</dbReference>
<proteinExistence type="predicted"/>
<evidence type="ECO:0000313" key="3">
    <source>
        <dbReference type="Proteomes" id="UP000821853"/>
    </source>
</evidence>
<reference evidence="2 3" key="1">
    <citation type="journal article" date="2020" name="Cell">
        <title>Large-Scale Comparative Analyses of Tick Genomes Elucidate Their Genetic Diversity and Vector Capacities.</title>
        <authorList>
            <consortium name="Tick Genome and Microbiome Consortium (TIGMIC)"/>
            <person name="Jia N."/>
            <person name="Wang J."/>
            <person name="Shi W."/>
            <person name="Du L."/>
            <person name="Sun Y."/>
            <person name="Zhan W."/>
            <person name="Jiang J.F."/>
            <person name="Wang Q."/>
            <person name="Zhang B."/>
            <person name="Ji P."/>
            <person name="Bell-Sakyi L."/>
            <person name="Cui X.M."/>
            <person name="Yuan T.T."/>
            <person name="Jiang B.G."/>
            <person name="Yang W.F."/>
            <person name="Lam T.T."/>
            <person name="Chang Q.C."/>
            <person name="Ding S.J."/>
            <person name="Wang X.J."/>
            <person name="Zhu J.G."/>
            <person name="Ruan X.D."/>
            <person name="Zhao L."/>
            <person name="Wei J.T."/>
            <person name="Ye R.Z."/>
            <person name="Que T.C."/>
            <person name="Du C.H."/>
            <person name="Zhou Y.H."/>
            <person name="Cheng J.X."/>
            <person name="Dai P.F."/>
            <person name="Guo W.B."/>
            <person name="Han X.H."/>
            <person name="Huang E.J."/>
            <person name="Li L.F."/>
            <person name="Wei W."/>
            <person name="Gao Y.C."/>
            <person name="Liu J.Z."/>
            <person name="Shao H.Z."/>
            <person name="Wang X."/>
            <person name="Wang C.C."/>
            <person name="Yang T.C."/>
            <person name="Huo Q.B."/>
            <person name="Li W."/>
            <person name="Chen H.Y."/>
            <person name="Chen S.E."/>
            <person name="Zhou L.G."/>
            <person name="Ni X.B."/>
            <person name="Tian J.H."/>
            <person name="Sheng Y."/>
            <person name="Liu T."/>
            <person name="Pan Y.S."/>
            <person name="Xia L.Y."/>
            <person name="Li J."/>
            <person name="Zhao F."/>
            <person name="Cao W.C."/>
        </authorList>
    </citation>
    <scope>NUCLEOTIDE SEQUENCE [LARGE SCALE GENOMIC DNA]</scope>
    <source>
        <strain evidence="2">HaeL-2018</strain>
    </source>
</reference>
<organism evidence="2 3">
    <name type="scientific">Haemaphysalis longicornis</name>
    <name type="common">Bush tick</name>
    <dbReference type="NCBI Taxonomy" id="44386"/>
    <lineage>
        <taxon>Eukaryota</taxon>
        <taxon>Metazoa</taxon>
        <taxon>Ecdysozoa</taxon>
        <taxon>Arthropoda</taxon>
        <taxon>Chelicerata</taxon>
        <taxon>Arachnida</taxon>
        <taxon>Acari</taxon>
        <taxon>Parasitiformes</taxon>
        <taxon>Ixodida</taxon>
        <taxon>Ixodoidea</taxon>
        <taxon>Ixodidae</taxon>
        <taxon>Haemaphysalinae</taxon>
        <taxon>Haemaphysalis</taxon>
    </lineage>
</organism>
<feature type="region of interest" description="Disordered" evidence="1">
    <location>
        <begin position="1"/>
        <end position="22"/>
    </location>
</feature>
<evidence type="ECO:0000313" key="2">
    <source>
        <dbReference type="EMBL" id="KAH9378949.1"/>
    </source>
</evidence>
<dbReference type="Proteomes" id="UP000821853">
    <property type="component" value="Unassembled WGS sequence"/>
</dbReference>
<keyword evidence="3" id="KW-1185">Reference proteome</keyword>
<dbReference type="VEuPathDB" id="VectorBase:HLOH_041223"/>
<name>A0A9J6GTW1_HAELO</name>
<protein>
    <submittedName>
        <fullName evidence="2">Uncharacterized protein</fullName>
    </submittedName>
</protein>
<sequence>MLGGPPKLRDRQPGPLQLPRLACPMGSSWKPHHPLPRSSFLRHGGAVRNHDLCTRRLVNRKQLPAVPPGKGYASACHGHETELVSLRQQPEQGEFPYDPVATTGQEETRQEAPDIALVVYGCSPTILAATADRKATRTVNETPGASALPIYNVEHDIDGQSCRTCGAVGAENTCFSCALHTKLQRHPDPRCRLATLWSSRTTPHPQCCGN</sequence>
<dbReference type="AlphaFoldDB" id="A0A9J6GTW1"/>
<accession>A0A9J6GTW1</accession>